<name>A0A6B0Y4M6_9RHOB</name>
<reference evidence="1" key="1">
    <citation type="submission" date="2019-09" db="EMBL/GenBank/DDBJ databases">
        <title>Characterisation of the sponge microbiome using genome-centric metagenomics.</title>
        <authorList>
            <person name="Engelberts J.P."/>
            <person name="Robbins S.J."/>
            <person name="De Goeij J.M."/>
            <person name="Aranda M."/>
            <person name="Bell S.C."/>
            <person name="Webster N.S."/>
        </authorList>
    </citation>
    <scope>NUCLEOTIDE SEQUENCE</scope>
    <source>
        <strain evidence="1">SB0664_bin_43</strain>
    </source>
</reference>
<organism evidence="1">
    <name type="scientific">Boseongicola sp. SB0664_bin_43</name>
    <dbReference type="NCBI Taxonomy" id="2604844"/>
    <lineage>
        <taxon>Bacteria</taxon>
        <taxon>Pseudomonadati</taxon>
        <taxon>Pseudomonadota</taxon>
        <taxon>Alphaproteobacteria</taxon>
        <taxon>Rhodobacterales</taxon>
        <taxon>Paracoccaceae</taxon>
        <taxon>Boseongicola</taxon>
    </lineage>
</organism>
<proteinExistence type="predicted"/>
<evidence type="ECO:0000313" key="1">
    <source>
        <dbReference type="EMBL" id="MXY35102.1"/>
    </source>
</evidence>
<accession>A0A6B0Y4M6</accession>
<protein>
    <submittedName>
        <fullName evidence="1">Uncharacterized protein</fullName>
    </submittedName>
</protein>
<comment type="caution">
    <text evidence="1">The sequence shown here is derived from an EMBL/GenBank/DDBJ whole genome shotgun (WGS) entry which is preliminary data.</text>
</comment>
<dbReference type="AlphaFoldDB" id="A0A6B0Y4M6"/>
<gene>
    <name evidence="1" type="ORF">F4Y60_13680</name>
</gene>
<dbReference type="EMBL" id="VXRY01000563">
    <property type="protein sequence ID" value="MXY35102.1"/>
    <property type="molecule type" value="Genomic_DNA"/>
</dbReference>
<sequence>MGTPPLLWAARRVPGRFTCQGVWKAPPVRQTSGSYPDAVFRPLDSAVTGIAGRLNKCRIEIRMKPNEESMVMKAEITTRFGDASVRVFRRDWRRAPVQPYRRTYDLLTGQSWFDANTTDKQSERYALDDAGVAVPVGAMVACELKEEGADEAAFVEIWGGLVMVDQNLVCVSHLKDGKVVWADSHVETGKILARFLAERGSFKGFPDVIAVFPDGRIALREVKSVSGKDRLGPNQHDAANALRTMFGRKAELALVEWDFER</sequence>